<dbReference type="Gene3D" id="2.40.30.170">
    <property type="match status" value="1"/>
</dbReference>
<sequence>MNKKIISIAVASAMVLLGALAYFVYNGHSSASPADVEVPISAQVVTQPLKQGMLTSTLTAFGDVSPEHTVALSSANPVQITQLLVVQGQSVNKGSPLALLRSDPAAVLSYQQAQSANNLAQAELKRIKELLGLQMATQSQLDTAQKNAQDAQASLTAQQKLGGGTASTTLLAPATGVVLVLTAAQGDRIAAGAPIMQFGGTDSLKVLLGIDPSNRATINKGSRVTLAPLSNPTQTTKASVSEVQNLLDPKTQLINVVVKLNDAAARRFIPGMRVRAEIATGEQEAYQVPRQAVLSDDQGSYVFQIKQHKAVRVNVRSLIDNGATLGVSGKLDPAAPLVVQGNYELKDAMLVRESKP</sequence>
<dbReference type="GO" id="GO:0015562">
    <property type="term" value="F:efflux transmembrane transporter activity"/>
    <property type="evidence" value="ECO:0007669"/>
    <property type="project" value="TreeGrafter"/>
</dbReference>
<dbReference type="Gene3D" id="1.10.287.470">
    <property type="entry name" value="Helix hairpin bin"/>
    <property type="match status" value="1"/>
</dbReference>
<reference evidence="3 4" key="1">
    <citation type="submission" date="2020-08" db="EMBL/GenBank/DDBJ databases">
        <title>Genomic Encyclopedia of Type Strains, Phase IV (KMG-IV): sequencing the most valuable type-strain genomes for metagenomic binning, comparative biology and taxonomic classification.</title>
        <authorList>
            <person name="Goeker M."/>
        </authorList>
    </citation>
    <scope>NUCLEOTIDE SEQUENCE [LARGE SCALE GENOMIC DNA]</scope>
    <source>
        <strain evidence="3 4">DSM 23240</strain>
    </source>
</reference>
<dbReference type="Gene3D" id="2.40.50.100">
    <property type="match status" value="1"/>
</dbReference>
<gene>
    <name evidence="3" type="ORF">HNR39_002385</name>
</gene>
<comment type="similarity">
    <text evidence="1">Belongs to the membrane fusion protein (MFP) (TC 8.A.1) family.</text>
</comment>
<organism evidence="3 4">
    <name type="scientific">Glaciimonas immobilis</name>
    <dbReference type="NCBI Taxonomy" id="728004"/>
    <lineage>
        <taxon>Bacteria</taxon>
        <taxon>Pseudomonadati</taxon>
        <taxon>Pseudomonadota</taxon>
        <taxon>Betaproteobacteria</taxon>
        <taxon>Burkholderiales</taxon>
        <taxon>Oxalobacteraceae</taxon>
        <taxon>Glaciimonas</taxon>
    </lineage>
</organism>
<comment type="caution">
    <text evidence="3">The sequence shown here is derived from an EMBL/GenBank/DDBJ whole genome shotgun (WGS) entry which is preliminary data.</text>
</comment>
<feature type="coiled-coil region" evidence="2">
    <location>
        <begin position="110"/>
        <end position="161"/>
    </location>
</feature>
<evidence type="ECO:0000256" key="1">
    <source>
        <dbReference type="ARBA" id="ARBA00009477"/>
    </source>
</evidence>
<dbReference type="AlphaFoldDB" id="A0A840RS99"/>
<dbReference type="EMBL" id="JACHHQ010000005">
    <property type="protein sequence ID" value="MBB5200543.1"/>
    <property type="molecule type" value="Genomic_DNA"/>
</dbReference>
<dbReference type="NCBIfam" id="TIGR01730">
    <property type="entry name" value="RND_mfp"/>
    <property type="match status" value="1"/>
</dbReference>
<dbReference type="InterPro" id="IPR006143">
    <property type="entry name" value="RND_pump_MFP"/>
</dbReference>
<dbReference type="PANTHER" id="PTHR30469">
    <property type="entry name" value="MULTIDRUG RESISTANCE PROTEIN MDTA"/>
    <property type="match status" value="1"/>
</dbReference>
<evidence type="ECO:0000313" key="3">
    <source>
        <dbReference type="EMBL" id="MBB5200543.1"/>
    </source>
</evidence>
<keyword evidence="4" id="KW-1185">Reference proteome</keyword>
<dbReference type="RefSeq" id="WP_168055958.1">
    <property type="nucleotide sequence ID" value="NZ_JAAOZT010000007.1"/>
</dbReference>
<protein>
    <submittedName>
        <fullName evidence="3">RND family efflux transporter MFP subunit</fullName>
    </submittedName>
</protein>
<proteinExistence type="inferred from homology"/>
<dbReference type="Proteomes" id="UP000571084">
    <property type="component" value="Unassembled WGS sequence"/>
</dbReference>
<dbReference type="SUPFAM" id="SSF111369">
    <property type="entry name" value="HlyD-like secretion proteins"/>
    <property type="match status" value="1"/>
</dbReference>
<dbReference type="Gene3D" id="2.40.420.20">
    <property type="match status" value="1"/>
</dbReference>
<name>A0A840RS99_9BURK</name>
<dbReference type="GO" id="GO:1990281">
    <property type="term" value="C:efflux pump complex"/>
    <property type="evidence" value="ECO:0007669"/>
    <property type="project" value="TreeGrafter"/>
</dbReference>
<evidence type="ECO:0000313" key="4">
    <source>
        <dbReference type="Proteomes" id="UP000571084"/>
    </source>
</evidence>
<keyword evidence="2" id="KW-0175">Coiled coil</keyword>
<evidence type="ECO:0000256" key="2">
    <source>
        <dbReference type="SAM" id="Coils"/>
    </source>
</evidence>
<accession>A0A840RS99</accession>